<dbReference type="eggNOG" id="COG4733">
    <property type="taxonomic scope" value="Bacteria"/>
</dbReference>
<name>C6Y3P5_PEDHD</name>
<dbReference type="STRING" id="485917.Phep_1106"/>
<organism evidence="2 3">
    <name type="scientific">Pedobacter heparinus (strain ATCC 13125 / DSM 2366 / CIP 104194 / JCM 7457 / NBRC 12017 / NCIMB 9290 / NRRL B-14731 / HIM 762-3)</name>
    <dbReference type="NCBI Taxonomy" id="485917"/>
    <lineage>
        <taxon>Bacteria</taxon>
        <taxon>Pseudomonadati</taxon>
        <taxon>Bacteroidota</taxon>
        <taxon>Sphingobacteriia</taxon>
        <taxon>Sphingobacteriales</taxon>
        <taxon>Sphingobacteriaceae</taxon>
        <taxon>Pedobacter</taxon>
    </lineage>
</organism>
<dbReference type="Proteomes" id="UP000000852">
    <property type="component" value="Chromosome"/>
</dbReference>
<dbReference type="HOGENOM" id="CLU_074560_0_0_10"/>
<gene>
    <name evidence="2" type="ordered locus">Phep_1106</name>
</gene>
<reference evidence="2 3" key="1">
    <citation type="journal article" date="2009" name="Stand. Genomic Sci.">
        <title>Complete genome sequence of Pedobacter heparinus type strain (HIM 762-3).</title>
        <authorList>
            <person name="Han C."/>
            <person name="Spring S."/>
            <person name="Lapidus A."/>
            <person name="Del Rio T.G."/>
            <person name="Tice H."/>
            <person name="Copeland A."/>
            <person name="Cheng J.F."/>
            <person name="Lucas S."/>
            <person name="Chen F."/>
            <person name="Nolan M."/>
            <person name="Bruce D."/>
            <person name="Goodwin L."/>
            <person name="Pitluck S."/>
            <person name="Ivanova N."/>
            <person name="Mavromatis K."/>
            <person name="Mikhailova N."/>
            <person name="Pati A."/>
            <person name="Chen A."/>
            <person name="Palaniappan K."/>
            <person name="Land M."/>
            <person name="Hauser L."/>
            <person name="Chang Y.J."/>
            <person name="Jeffries C.C."/>
            <person name="Saunders E."/>
            <person name="Chertkov O."/>
            <person name="Brettin T."/>
            <person name="Goker M."/>
            <person name="Rohde M."/>
            <person name="Bristow J."/>
            <person name="Eisen J.A."/>
            <person name="Markowitz V."/>
            <person name="Hugenholtz P."/>
            <person name="Kyrpides N.C."/>
            <person name="Klenk H.P."/>
            <person name="Detter J.C."/>
        </authorList>
    </citation>
    <scope>NUCLEOTIDE SEQUENCE [LARGE SCALE GENOMIC DNA]</scope>
    <source>
        <strain evidence="3">ATCC 13125 / DSM 2366 / CIP 104194 / JCM 7457 / NBRC 12017 / NCIMB 9290 / NRRL B-14731 / HIM 762-3</strain>
    </source>
</reference>
<feature type="domain" description="Fibronectin type-III" evidence="1">
    <location>
        <begin position="230"/>
        <end position="323"/>
    </location>
</feature>
<sequence length="323" mass="35873">MYMKRRTKFCAIAPVLLIMLLMGMVMSCKDFIEPSLEKRKVVLLAPADGAESGKYQVGFWWEPVEDALYYRLQLVTPDFAGASSLVADTLMNGLNKISLTLDPGRYQWRVRAENGSSHTAYTSAGFIIHESSVEEQKVILSLPGSGYLSNQETVQLKWNALFGAEQYRLQIDTENFGDEAKMVYNGTSAGLSYSFTFPKEGLFKWRVRAENAAVQSKWSDIFNLSYDISPPGKVTIVGPANGLVVTKPVTLQWTGVATAKKYKLYVFKNDKTLYSSGFPALVSGTSYVFNLGEPGEKVYWRVSAVDEAGNEGALSDEMNFSIQ</sequence>
<dbReference type="Gene3D" id="2.60.40.10">
    <property type="entry name" value="Immunoglobulins"/>
    <property type="match status" value="3"/>
</dbReference>
<evidence type="ECO:0000313" key="2">
    <source>
        <dbReference type="EMBL" id="ACU03324.1"/>
    </source>
</evidence>
<dbReference type="AlphaFoldDB" id="C6Y3P5"/>
<keyword evidence="3" id="KW-1185">Reference proteome</keyword>
<dbReference type="InterPro" id="IPR013783">
    <property type="entry name" value="Ig-like_fold"/>
</dbReference>
<dbReference type="PROSITE" id="PS51257">
    <property type="entry name" value="PROKAR_LIPOPROTEIN"/>
    <property type="match status" value="1"/>
</dbReference>
<dbReference type="EMBL" id="CP001681">
    <property type="protein sequence ID" value="ACU03324.1"/>
    <property type="molecule type" value="Genomic_DNA"/>
</dbReference>
<dbReference type="KEGG" id="phe:Phep_1106"/>
<dbReference type="InterPro" id="IPR003961">
    <property type="entry name" value="FN3_dom"/>
</dbReference>
<proteinExistence type="predicted"/>
<evidence type="ECO:0000259" key="1">
    <source>
        <dbReference type="PROSITE" id="PS50853"/>
    </source>
</evidence>
<protein>
    <recommendedName>
        <fullName evidence="1">Fibronectin type-III domain-containing protein</fullName>
    </recommendedName>
</protein>
<evidence type="ECO:0000313" key="3">
    <source>
        <dbReference type="Proteomes" id="UP000000852"/>
    </source>
</evidence>
<accession>C6Y3P5</accession>
<dbReference type="PROSITE" id="PS50853">
    <property type="entry name" value="FN3"/>
    <property type="match status" value="1"/>
</dbReference>